<feature type="transmembrane region" description="Helical" evidence="1">
    <location>
        <begin position="20"/>
        <end position="37"/>
    </location>
</feature>
<dbReference type="PANTHER" id="PTHR40106:SF1">
    <property type="entry name" value="INNER MEMBRANE PROTEIN RCLC"/>
    <property type="match status" value="1"/>
</dbReference>
<evidence type="ECO:0000256" key="1">
    <source>
        <dbReference type="SAM" id="Phobius"/>
    </source>
</evidence>
<dbReference type="AlphaFoldDB" id="A0A5E4XI57"/>
<reference evidence="2 3" key="1">
    <citation type="submission" date="2019-08" db="EMBL/GenBank/DDBJ databases">
        <authorList>
            <person name="Peeters C."/>
        </authorList>
    </citation>
    <scope>NUCLEOTIDE SEQUENCE [LARGE SCALE GENOMIC DNA]</scope>
    <source>
        <strain evidence="2 3">LMG 31114</strain>
    </source>
</reference>
<feature type="transmembrane region" description="Helical" evidence="1">
    <location>
        <begin position="90"/>
        <end position="110"/>
    </location>
</feature>
<sequence>MHTQTVLFTPARLERAAGALAIYSVAGVFLGYGAYKFTSVEAQAIYPLVSNSPLLGWLYHVLSVQGVSNLVGTIEIVSALAMLWRRDWRVSLAGSLGVALALVVTVSFIVTTPNAGGSAFGFLVKDTVLLGVALLAASRAWAAGHKTPNLTFR</sequence>
<keyword evidence="1" id="KW-0812">Transmembrane</keyword>
<gene>
    <name evidence="2" type="primary">rclC</name>
    <name evidence="2" type="ORF">PPN31114_03904</name>
</gene>
<dbReference type="Pfam" id="PF04224">
    <property type="entry name" value="DUF417"/>
    <property type="match status" value="1"/>
</dbReference>
<dbReference type="GeneID" id="300405903"/>
<evidence type="ECO:0000313" key="2">
    <source>
        <dbReference type="EMBL" id="VVE36061.1"/>
    </source>
</evidence>
<organism evidence="2 3">
    <name type="scientific">Pandoraea pneumonica</name>
    <dbReference type="NCBI Taxonomy" id="2508299"/>
    <lineage>
        <taxon>Bacteria</taxon>
        <taxon>Pseudomonadati</taxon>
        <taxon>Pseudomonadota</taxon>
        <taxon>Betaproteobacteria</taxon>
        <taxon>Burkholderiales</taxon>
        <taxon>Burkholderiaceae</taxon>
        <taxon>Pandoraea</taxon>
    </lineage>
</organism>
<name>A0A5E4XI57_9BURK</name>
<evidence type="ECO:0000313" key="3">
    <source>
        <dbReference type="Proteomes" id="UP000366945"/>
    </source>
</evidence>
<dbReference type="EMBL" id="CABPSK010000004">
    <property type="protein sequence ID" value="VVE36061.1"/>
    <property type="molecule type" value="Genomic_DNA"/>
</dbReference>
<keyword evidence="1" id="KW-0472">Membrane</keyword>
<accession>A0A5E4XI57</accession>
<dbReference type="InterPro" id="IPR007339">
    <property type="entry name" value="RclC-like"/>
</dbReference>
<dbReference type="GO" id="GO:0005886">
    <property type="term" value="C:plasma membrane"/>
    <property type="evidence" value="ECO:0007669"/>
    <property type="project" value="TreeGrafter"/>
</dbReference>
<feature type="transmembrane region" description="Helical" evidence="1">
    <location>
        <begin position="57"/>
        <end position="83"/>
    </location>
</feature>
<dbReference type="RefSeq" id="WP_174988251.1">
    <property type="nucleotide sequence ID" value="NZ_CABPSK010000004.1"/>
</dbReference>
<protein>
    <submittedName>
        <fullName evidence="2">Inner membrane protein RclC</fullName>
    </submittedName>
</protein>
<keyword evidence="1" id="KW-1133">Transmembrane helix</keyword>
<dbReference type="GO" id="GO:1901530">
    <property type="term" value="P:response to hypochlorite"/>
    <property type="evidence" value="ECO:0007669"/>
    <property type="project" value="TreeGrafter"/>
</dbReference>
<dbReference type="PANTHER" id="PTHR40106">
    <property type="entry name" value="INNER MEMBRANE PROTEIN RCLC"/>
    <property type="match status" value="1"/>
</dbReference>
<keyword evidence="3" id="KW-1185">Reference proteome</keyword>
<proteinExistence type="predicted"/>
<dbReference type="Proteomes" id="UP000366945">
    <property type="component" value="Unassembled WGS sequence"/>
</dbReference>